<feature type="coiled-coil region" evidence="1">
    <location>
        <begin position="256"/>
        <end position="297"/>
    </location>
</feature>
<comment type="caution">
    <text evidence="2">The sequence shown here is derived from an EMBL/GenBank/DDBJ whole genome shotgun (WGS) entry which is preliminary data.</text>
</comment>
<dbReference type="RefSeq" id="WP_220782067.1">
    <property type="nucleotide sequence ID" value="NZ_BPEY01000061.1"/>
</dbReference>
<gene>
    <name evidence="2" type="ORF">TUM4438_30930</name>
</gene>
<evidence type="ECO:0000256" key="1">
    <source>
        <dbReference type="SAM" id="Coils"/>
    </source>
</evidence>
<proteinExistence type="predicted"/>
<dbReference type="Proteomes" id="UP000887104">
    <property type="component" value="Unassembled WGS sequence"/>
</dbReference>
<feature type="coiled-coil region" evidence="1">
    <location>
        <begin position="63"/>
        <end position="90"/>
    </location>
</feature>
<keyword evidence="1" id="KW-0175">Coiled coil</keyword>
<organism evidence="2 3">
    <name type="scientific">Shewanella sairae</name>
    <dbReference type="NCBI Taxonomy" id="190310"/>
    <lineage>
        <taxon>Bacteria</taxon>
        <taxon>Pseudomonadati</taxon>
        <taxon>Pseudomonadota</taxon>
        <taxon>Gammaproteobacteria</taxon>
        <taxon>Alteromonadales</taxon>
        <taxon>Shewanellaceae</taxon>
        <taxon>Shewanella</taxon>
    </lineage>
</organism>
<evidence type="ECO:0008006" key="4">
    <source>
        <dbReference type="Google" id="ProtNLM"/>
    </source>
</evidence>
<evidence type="ECO:0000313" key="3">
    <source>
        <dbReference type="Proteomes" id="UP000887104"/>
    </source>
</evidence>
<dbReference type="EMBL" id="BPEY01000061">
    <property type="protein sequence ID" value="GIU48774.1"/>
    <property type="molecule type" value="Genomic_DNA"/>
</dbReference>
<accession>A0ABQ4PL60</accession>
<evidence type="ECO:0000313" key="2">
    <source>
        <dbReference type="EMBL" id="GIU48774.1"/>
    </source>
</evidence>
<name>A0ABQ4PL60_9GAMM</name>
<reference evidence="2" key="1">
    <citation type="submission" date="2021-05" db="EMBL/GenBank/DDBJ databases">
        <title>Molecular characterization for Shewanella algae harboring chromosomal blaOXA-55-like strains isolated from clinical and environment sample.</title>
        <authorList>
            <person name="Ohama Y."/>
            <person name="Aoki K."/>
            <person name="Harada S."/>
            <person name="Moriya K."/>
            <person name="Ishii Y."/>
            <person name="Tateda K."/>
        </authorList>
    </citation>
    <scope>NUCLEOTIDE SEQUENCE</scope>
    <source>
        <strain evidence="2">JCM 11563</strain>
    </source>
</reference>
<keyword evidence="3" id="KW-1185">Reference proteome</keyword>
<sequence>MLNGISDTLNVQQRSPTVAPAVGIPQTASEHTQTKLAAAPTHRLESYSKWAKVTQGQHRISAAQVAEQGLLQVQQLLKQLQNQVKQSLSANVSEQSLLEQTNRSKQIQDKLSQLAINYDNKPLVDHQLNLLSPKRPAAKHHFSLKSVDLTAQKQRDERLTLQIGAQSASFILPANRQPQQLLKNINHSLKPLDIQAVHSNEGKLIFNSSNSQWQQIQTGILMTGQGQRLPAGEPRTIKVNEELNWQDPREWRFGSNSELKQAIAKIAKSLHKVEQQLQELADSRQKIQQQLQQVNLQKNSQLELASTMSQLTNLMQPTPFSLQITSLMAQANMTRSQVSSLLA</sequence>
<protein>
    <recommendedName>
        <fullName evidence="4">Flagellin</fullName>
    </recommendedName>
</protein>